<evidence type="ECO:0000256" key="1">
    <source>
        <dbReference type="ARBA" id="ARBA00023015"/>
    </source>
</evidence>
<evidence type="ECO:0000313" key="7">
    <source>
        <dbReference type="Proteomes" id="UP000027100"/>
    </source>
</evidence>
<keyword evidence="1" id="KW-0805">Transcription regulation</keyword>
<accession>A0A062VEV3</accession>
<dbReference type="eggNOG" id="COG0789">
    <property type="taxonomic scope" value="Bacteria"/>
</dbReference>
<evidence type="ECO:0000259" key="5">
    <source>
        <dbReference type="PROSITE" id="PS50937"/>
    </source>
</evidence>
<feature type="coiled-coil region" evidence="4">
    <location>
        <begin position="82"/>
        <end position="109"/>
    </location>
</feature>
<dbReference type="PANTHER" id="PTHR30204:SF94">
    <property type="entry name" value="HEAVY METAL-DEPENDENT TRANSCRIPTIONAL REGULATOR HI_0293-RELATED"/>
    <property type="match status" value="1"/>
</dbReference>
<dbReference type="InterPro" id="IPR000551">
    <property type="entry name" value="MerR-type_HTH_dom"/>
</dbReference>
<keyword evidence="3" id="KW-0804">Transcription</keyword>
<keyword evidence="4" id="KW-0175">Coiled coil</keyword>
<reference evidence="6 7" key="1">
    <citation type="journal article" date="2014" name="Antonie Van Leeuwenhoek">
        <title>Hyphomonas beringensis sp. nov. and Hyphomonas chukchiensis sp. nov., isolated from surface seawater of the Bering Sea and Chukchi Sea.</title>
        <authorList>
            <person name="Li C."/>
            <person name="Lai Q."/>
            <person name="Li G."/>
            <person name="Dong C."/>
            <person name="Wang J."/>
            <person name="Liao Y."/>
            <person name="Shao Z."/>
        </authorList>
    </citation>
    <scope>NUCLEOTIDE SEQUENCE [LARGE SCALE GENOMIC DNA]</scope>
    <source>
        <strain evidence="6 7">PS728</strain>
    </source>
</reference>
<organism evidence="6 7">
    <name type="scientific">Hyphomonas polymorpha PS728</name>
    <dbReference type="NCBI Taxonomy" id="1280954"/>
    <lineage>
        <taxon>Bacteria</taxon>
        <taxon>Pseudomonadati</taxon>
        <taxon>Pseudomonadota</taxon>
        <taxon>Alphaproteobacteria</taxon>
        <taxon>Hyphomonadales</taxon>
        <taxon>Hyphomonadaceae</taxon>
        <taxon>Hyphomonas</taxon>
    </lineage>
</organism>
<dbReference type="OrthoDB" id="9802944at2"/>
<dbReference type="AlphaFoldDB" id="A0A062VEV3"/>
<dbReference type="PROSITE" id="PS00552">
    <property type="entry name" value="HTH_MERR_1"/>
    <property type="match status" value="1"/>
</dbReference>
<keyword evidence="7" id="KW-1185">Reference proteome</keyword>
<evidence type="ECO:0000256" key="2">
    <source>
        <dbReference type="ARBA" id="ARBA00023125"/>
    </source>
</evidence>
<evidence type="ECO:0000256" key="3">
    <source>
        <dbReference type="ARBA" id="ARBA00023163"/>
    </source>
</evidence>
<protein>
    <submittedName>
        <fullName evidence="6">Transcription regulator MerR DNA binding protein</fullName>
    </submittedName>
</protein>
<sequence>MFTIGEAARKTGLKVPTIRFYEQEGLIKPPARTESGRRVYSDRDLRRLSFVRHARKLGFELPDIRSLLNLADHPERPCHDADRLAQQNLEAVRQRIEQLRALEHELTRMVSSCAGGTSADCQIIESLNDHTLCSRDHA</sequence>
<dbReference type="Gene3D" id="1.10.1660.10">
    <property type="match status" value="1"/>
</dbReference>
<dbReference type="GO" id="GO:0003677">
    <property type="term" value="F:DNA binding"/>
    <property type="evidence" value="ECO:0007669"/>
    <property type="project" value="UniProtKB-KW"/>
</dbReference>
<dbReference type="RefSeq" id="WP_084324291.1">
    <property type="nucleotide sequence ID" value="NZ_ARYM01000013.1"/>
</dbReference>
<evidence type="ECO:0000313" key="6">
    <source>
        <dbReference type="EMBL" id="KCZ97994.1"/>
    </source>
</evidence>
<dbReference type="PRINTS" id="PR00040">
    <property type="entry name" value="HTHMERR"/>
</dbReference>
<dbReference type="STRING" id="1280954.HPO_11788"/>
<dbReference type="Proteomes" id="UP000027100">
    <property type="component" value="Unassembled WGS sequence"/>
</dbReference>
<dbReference type="CDD" id="cd04785">
    <property type="entry name" value="HTH_CadR-PbrR-like"/>
    <property type="match status" value="1"/>
</dbReference>
<dbReference type="Pfam" id="PF13411">
    <property type="entry name" value="MerR_1"/>
    <property type="match status" value="1"/>
</dbReference>
<dbReference type="PROSITE" id="PS50937">
    <property type="entry name" value="HTH_MERR_2"/>
    <property type="match status" value="1"/>
</dbReference>
<dbReference type="InterPro" id="IPR009061">
    <property type="entry name" value="DNA-bd_dom_put_sf"/>
</dbReference>
<feature type="domain" description="HTH merR-type" evidence="5">
    <location>
        <begin position="1"/>
        <end position="70"/>
    </location>
</feature>
<dbReference type="GO" id="GO:0003700">
    <property type="term" value="F:DNA-binding transcription factor activity"/>
    <property type="evidence" value="ECO:0007669"/>
    <property type="project" value="InterPro"/>
</dbReference>
<dbReference type="SUPFAM" id="SSF46955">
    <property type="entry name" value="Putative DNA-binding domain"/>
    <property type="match status" value="1"/>
</dbReference>
<evidence type="ECO:0000256" key="4">
    <source>
        <dbReference type="SAM" id="Coils"/>
    </source>
</evidence>
<dbReference type="InterPro" id="IPR047057">
    <property type="entry name" value="MerR_fam"/>
</dbReference>
<proteinExistence type="predicted"/>
<name>A0A062VEV3_9PROT</name>
<keyword evidence="2" id="KW-0238">DNA-binding</keyword>
<gene>
    <name evidence="6" type="ORF">HPO_11788</name>
</gene>
<comment type="caution">
    <text evidence="6">The sequence shown here is derived from an EMBL/GenBank/DDBJ whole genome shotgun (WGS) entry which is preliminary data.</text>
</comment>
<dbReference type="SMART" id="SM00422">
    <property type="entry name" value="HTH_MERR"/>
    <property type="match status" value="1"/>
</dbReference>
<dbReference type="EMBL" id="ARYM01000013">
    <property type="protein sequence ID" value="KCZ97994.1"/>
    <property type="molecule type" value="Genomic_DNA"/>
</dbReference>
<dbReference type="PANTHER" id="PTHR30204">
    <property type="entry name" value="REDOX-CYCLING DRUG-SENSING TRANSCRIPTIONAL ACTIVATOR SOXR"/>
    <property type="match status" value="1"/>
</dbReference>